<reference evidence="8 9" key="1">
    <citation type="submission" date="2019-06" db="EMBL/GenBank/DDBJ databases">
        <title>Discovery of a novel chromosome fission-fusion reversal in muntjac.</title>
        <authorList>
            <person name="Mudd A.B."/>
            <person name="Bredeson J.V."/>
            <person name="Baum R."/>
            <person name="Hockemeyer D."/>
            <person name="Rokhsar D.S."/>
        </authorList>
    </citation>
    <scope>NUCLEOTIDE SEQUENCE [LARGE SCALE GENOMIC DNA]</scope>
    <source>
        <strain evidence="8">UTSW_UCB_Mm</strain>
        <tissue evidence="8">Fibroblast cell line</tissue>
    </source>
</reference>
<sequence>MTLRVCVPGRLPRGGCAGAGGVDQEVKRHSCSKDGEDQETARIGPGAVACKEEQAVKYLSMENANQETENKDERGQDANRGEPLALLLEAVQPFLYYRWDMAQRLAEPQARMREENMERTGEEKQLSHSLRAVSTDPLITAIMMSYALCLDV</sequence>
<keyword evidence="4" id="KW-0963">Cytoplasm</keyword>
<evidence type="ECO:0000256" key="5">
    <source>
        <dbReference type="ARBA" id="ARBA00022723"/>
    </source>
</evidence>
<evidence type="ECO:0000256" key="7">
    <source>
        <dbReference type="ARBA" id="ARBA00023242"/>
    </source>
</evidence>
<dbReference type="EMBL" id="VCEA01000002">
    <property type="protein sequence ID" value="KAB0347079.1"/>
    <property type="molecule type" value="Genomic_DNA"/>
</dbReference>
<dbReference type="InterPro" id="IPR007623">
    <property type="entry name" value="BEX"/>
</dbReference>
<name>A0A5N3VCT0_MUNMU</name>
<evidence type="ECO:0000313" key="9">
    <source>
        <dbReference type="Proteomes" id="UP000326458"/>
    </source>
</evidence>
<comment type="caution">
    <text evidence="8">The sequence shown here is derived from an EMBL/GenBank/DDBJ whole genome shotgun (WGS) entry which is preliminary data.</text>
</comment>
<dbReference type="InterPro" id="IPR021156">
    <property type="entry name" value="TF_A-like/BEX"/>
</dbReference>
<dbReference type="GO" id="GO:0005102">
    <property type="term" value="F:signaling receptor binding"/>
    <property type="evidence" value="ECO:0007669"/>
    <property type="project" value="TreeGrafter"/>
</dbReference>
<dbReference type="GO" id="GO:0046872">
    <property type="term" value="F:metal ion binding"/>
    <property type="evidence" value="ECO:0007669"/>
    <property type="project" value="UniProtKB-KW"/>
</dbReference>
<organism evidence="8 9">
    <name type="scientific">Muntiacus muntjak</name>
    <name type="common">Barking deer</name>
    <name type="synonym">Indian muntjac</name>
    <dbReference type="NCBI Taxonomy" id="9888"/>
    <lineage>
        <taxon>Eukaryota</taxon>
        <taxon>Metazoa</taxon>
        <taxon>Chordata</taxon>
        <taxon>Craniata</taxon>
        <taxon>Vertebrata</taxon>
        <taxon>Euteleostomi</taxon>
        <taxon>Mammalia</taxon>
        <taxon>Eutheria</taxon>
        <taxon>Laurasiatheria</taxon>
        <taxon>Artiodactyla</taxon>
        <taxon>Ruminantia</taxon>
        <taxon>Pecora</taxon>
        <taxon>Cervidae</taxon>
        <taxon>Muntiacinae</taxon>
        <taxon>Muntiacus</taxon>
    </lineage>
</organism>
<evidence type="ECO:0000256" key="4">
    <source>
        <dbReference type="ARBA" id="ARBA00022490"/>
    </source>
</evidence>
<dbReference type="GO" id="GO:0005634">
    <property type="term" value="C:nucleus"/>
    <property type="evidence" value="ECO:0007669"/>
    <property type="project" value="UniProtKB-SubCell"/>
</dbReference>
<keyword evidence="7" id="KW-0539">Nucleus</keyword>
<dbReference type="Proteomes" id="UP000326458">
    <property type="component" value="Unassembled WGS sequence"/>
</dbReference>
<evidence type="ECO:0000313" key="8">
    <source>
        <dbReference type="EMBL" id="KAB0347079.1"/>
    </source>
</evidence>
<proteinExistence type="inferred from homology"/>
<comment type="similarity">
    <text evidence="3">Belongs to the BEX family.</text>
</comment>
<gene>
    <name evidence="8" type="ORF">FD754_011936</name>
</gene>
<evidence type="ECO:0000256" key="2">
    <source>
        <dbReference type="ARBA" id="ARBA00004496"/>
    </source>
</evidence>
<protein>
    <submittedName>
        <fullName evidence="8">Uncharacterized protein</fullName>
    </submittedName>
</protein>
<keyword evidence="5" id="KW-0479">Metal-binding</keyword>
<dbReference type="Pfam" id="PF04538">
    <property type="entry name" value="BEX"/>
    <property type="match status" value="1"/>
</dbReference>
<dbReference type="GO" id="GO:0005737">
    <property type="term" value="C:cytoplasm"/>
    <property type="evidence" value="ECO:0007669"/>
    <property type="project" value="UniProtKB-SubCell"/>
</dbReference>
<keyword evidence="6" id="KW-0862">Zinc</keyword>
<accession>A0A5N3VCT0</accession>
<evidence type="ECO:0000256" key="3">
    <source>
        <dbReference type="ARBA" id="ARBA00010976"/>
    </source>
</evidence>
<dbReference type="GO" id="GO:0007165">
    <property type="term" value="P:signal transduction"/>
    <property type="evidence" value="ECO:0007669"/>
    <property type="project" value="TreeGrafter"/>
</dbReference>
<comment type="subcellular location">
    <subcellularLocation>
        <location evidence="2">Cytoplasm</location>
    </subcellularLocation>
    <subcellularLocation>
        <location evidence="1">Nucleus</location>
    </subcellularLocation>
</comment>
<evidence type="ECO:0000256" key="6">
    <source>
        <dbReference type="ARBA" id="ARBA00022833"/>
    </source>
</evidence>
<dbReference type="AlphaFoldDB" id="A0A5N3VCT0"/>
<evidence type="ECO:0000256" key="1">
    <source>
        <dbReference type="ARBA" id="ARBA00004123"/>
    </source>
</evidence>
<dbReference type="PANTHER" id="PTHR19430">
    <property type="entry name" value="PROTEIN BEX1-RELATED"/>
    <property type="match status" value="1"/>
</dbReference>
<keyword evidence="9" id="KW-1185">Reference proteome</keyword>
<dbReference type="PANTHER" id="PTHR19430:SF3">
    <property type="entry name" value="PROTEIN BEX1"/>
    <property type="match status" value="1"/>
</dbReference>